<evidence type="ECO:0000313" key="3">
    <source>
        <dbReference type="EMBL" id="AEZ50517.1"/>
    </source>
</evidence>
<dbReference type="Proteomes" id="UP000006298">
    <property type="component" value="Segment"/>
</dbReference>
<keyword evidence="1" id="KW-0547">Nucleotide-binding</keyword>
<dbReference type="GO" id="GO:0000166">
    <property type="term" value="F:nucleotide binding"/>
    <property type="evidence" value="ECO:0007669"/>
    <property type="project" value="UniProtKB-KW"/>
</dbReference>
<organism evidence="3 4">
    <name type="scientific">Bacillus phage BCD7</name>
    <dbReference type="NCBI Taxonomy" id="1136534"/>
    <lineage>
        <taxon>Viruses</taxon>
        <taxon>Duplodnaviria</taxon>
        <taxon>Heunggongvirae</taxon>
        <taxon>Uroviricota</taxon>
        <taxon>Caudoviricetes</taxon>
        <taxon>Becedseptimavirus</taxon>
        <taxon>Becedseptimavirus BCD7</taxon>
    </lineage>
</organism>
<name>J9PUD4_9CAUD</name>
<feature type="domain" description="Acb2/Tad1 hairpin" evidence="2">
    <location>
        <begin position="36"/>
        <end position="97"/>
    </location>
</feature>
<dbReference type="KEGG" id="vg:14011589"/>
<protein>
    <recommendedName>
        <fullName evidence="2">Acb2/Tad1 hairpin domain-containing protein</fullName>
    </recommendedName>
</protein>
<sequence>MEKDGVYTLNAKSTTVGLIADDTFRFDPKASTRNIIENRFTYHPPKEGQPEKYGEIREAGKEFALKLTELCPEWSVEFIEALKHIDNAVFWANASIARNEGK</sequence>
<dbReference type="RefSeq" id="YP_007005921.1">
    <property type="nucleotide sequence ID" value="NC_019515.1"/>
</dbReference>
<gene>
    <name evidence="3" type="ORF">BCD7_0070</name>
</gene>
<dbReference type="Pfam" id="PF24729">
    <property type="entry name" value="Acb2_Tad1_hairpin"/>
    <property type="match status" value="1"/>
</dbReference>
<dbReference type="OrthoDB" id="24244at10239"/>
<evidence type="ECO:0000259" key="2">
    <source>
        <dbReference type="Pfam" id="PF24729"/>
    </source>
</evidence>
<accession>J9PUD4</accession>
<dbReference type="EMBL" id="JN712910">
    <property type="protein sequence ID" value="AEZ50517.1"/>
    <property type="molecule type" value="Genomic_DNA"/>
</dbReference>
<keyword evidence="4" id="KW-1185">Reference proteome</keyword>
<evidence type="ECO:0000256" key="1">
    <source>
        <dbReference type="ARBA" id="ARBA00022741"/>
    </source>
</evidence>
<reference evidence="3 4" key="1">
    <citation type="submission" date="2011-09" db="EMBL/GenBank/DDBJ databases">
        <title>Complete Genome Sequence of Bacillus cereus Bacteriophage BCD7.</title>
        <authorList>
            <person name="Lee J.-H."/>
            <person name="Shin H."/>
            <person name="Son B."/>
            <person name="Ryu S."/>
        </authorList>
    </citation>
    <scope>NUCLEOTIDE SEQUENCE [LARGE SCALE GENOMIC DNA]</scope>
</reference>
<proteinExistence type="predicted"/>
<dbReference type="GeneID" id="14011589"/>
<evidence type="ECO:0000313" key="4">
    <source>
        <dbReference type="Proteomes" id="UP000006298"/>
    </source>
</evidence>
<dbReference type="InterPro" id="IPR056098">
    <property type="entry name" value="Acb2/Tad1_hairpin"/>
</dbReference>